<dbReference type="InterPro" id="IPR059215">
    <property type="entry name" value="BRCT2_TopBP1-like"/>
</dbReference>
<dbReference type="Pfam" id="PF00067">
    <property type="entry name" value="p450"/>
    <property type="match status" value="1"/>
</dbReference>
<protein>
    <recommendedName>
        <fullName evidence="9">BRCT domain-containing protein</fullName>
    </recommendedName>
</protein>
<keyword evidence="6" id="KW-0349">Heme</keyword>
<evidence type="ECO:0000256" key="3">
    <source>
        <dbReference type="ARBA" id="ARBA00022723"/>
    </source>
</evidence>
<feature type="region of interest" description="Disordered" evidence="7">
    <location>
        <begin position="724"/>
        <end position="809"/>
    </location>
</feature>
<feature type="compositionally biased region" description="Polar residues" evidence="7">
    <location>
        <begin position="1043"/>
        <end position="1058"/>
    </location>
</feature>
<proteinExistence type="inferred from homology"/>
<dbReference type="GO" id="GO:0016705">
    <property type="term" value="F:oxidoreductase activity, acting on paired donors, with incorporation or reduction of molecular oxygen"/>
    <property type="evidence" value="ECO:0007669"/>
    <property type="project" value="InterPro"/>
</dbReference>
<dbReference type="GO" id="GO:0006270">
    <property type="term" value="P:DNA replication initiation"/>
    <property type="evidence" value="ECO:0007669"/>
    <property type="project" value="TreeGrafter"/>
</dbReference>
<accession>A0AAV9JN17</accession>
<feature type="domain" description="BRCT" evidence="9">
    <location>
        <begin position="627"/>
        <end position="716"/>
    </location>
</feature>
<evidence type="ECO:0000313" key="11">
    <source>
        <dbReference type="Proteomes" id="UP001324427"/>
    </source>
</evidence>
<evidence type="ECO:0000256" key="1">
    <source>
        <dbReference type="ARBA" id="ARBA00001971"/>
    </source>
</evidence>
<evidence type="ECO:0000256" key="2">
    <source>
        <dbReference type="ARBA" id="ARBA00010617"/>
    </source>
</evidence>
<dbReference type="PRINTS" id="PR00465">
    <property type="entry name" value="EP450IV"/>
</dbReference>
<evidence type="ECO:0000256" key="4">
    <source>
        <dbReference type="ARBA" id="ARBA00022737"/>
    </source>
</evidence>
<feature type="compositionally biased region" description="Basic and acidic residues" evidence="7">
    <location>
        <begin position="1154"/>
        <end position="1163"/>
    </location>
</feature>
<feature type="compositionally biased region" description="Polar residues" evidence="7">
    <location>
        <begin position="797"/>
        <end position="809"/>
    </location>
</feature>
<name>A0AAV9JN17_9PEZI</name>
<evidence type="ECO:0000256" key="8">
    <source>
        <dbReference type="SAM" id="Phobius"/>
    </source>
</evidence>
<comment type="caution">
    <text evidence="10">The sequence shown here is derived from an EMBL/GenBank/DDBJ whole genome shotgun (WGS) entry which is preliminary data.</text>
</comment>
<dbReference type="GO" id="GO:0005506">
    <property type="term" value="F:iron ion binding"/>
    <property type="evidence" value="ECO:0007669"/>
    <property type="project" value="InterPro"/>
</dbReference>
<dbReference type="InterPro" id="IPR001357">
    <property type="entry name" value="BRCT_dom"/>
</dbReference>
<dbReference type="SUPFAM" id="SSF48264">
    <property type="entry name" value="Cytochrome P450"/>
    <property type="match status" value="1"/>
</dbReference>
<dbReference type="PROSITE" id="PS50172">
    <property type="entry name" value="BRCT"/>
    <property type="match status" value="4"/>
</dbReference>
<dbReference type="GO" id="GO:0004497">
    <property type="term" value="F:monooxygenase activity"/>
    <property type="evidence" value="ECO:0007669"/>
    <property type="project" value="InterPro"/>
</dbReference>
<keyword evidence="11" id="KW-1185">Reference proteome</keyword>
<dbReference type="PANTHER" id="PTHR13561:SF20">
    <property type="entry name" value="DNA TOPOISOMERASE 2-BINDING PROTEIN 1"/>
    <property type="match status" value="1"/>
</dbReference>
<keyword evidence="4" id="KW-0677">Repeat</keyword>
<evidence type="ECO:0000259" key="9">
    <source>
        <dbReference type="PROSITE" id="PS50172"/>
    </source>
</evidence>
<reference evidence="10 11" key="1">
    <citation type="submission" date="2021-11" db="EMBL/GenBank/DDBJ databases">
        <title>Black yeast isolated from Biological Soil Crust.</title>
        <authorList>
            <person name="Kurbessoian T."/>
        </authorList>
    </citation>
    <scope>NUCLEOTIDE SEQUENCE [LARGE SCALE GENOMIC DNA]</scope>
    <source>
        <strain evidence="10 11">CCFEE 5522</strain>
    </source>
</reference>
<dbReference type="GO" id="GO:0020037">
    <property type="term" value="F:heme binding"/>
    <property type="evidence" value="ECO:0007669"/>
    <property type="project" value="InterPro"/>
</dbReference>
<dbReference type="EMBL" id="JAVFHQ010000015">
    <property type="protein sequence ID" value="KAK4546399.1"/>
    <property type="molecule type" value="Genomic_DNA"/>
</dbReference>
<feature type="compositionally biased region" description="Low complexity" evidence="7">
    <location>
        <begin position="1215"/>
        <end position="1229"/>
    </location>
</feature>
<feature type="compositionally biased region" description="Polar residues" evidence="7">
    <location>
        <begin position="1254"/>
        <end position="1264"/>
    </location>
</feature>
<keyword evidence="3 6" id="KW-0479">Metal-binding</keyword>
<dbReference type="Proteomes" id="UP001324427">
    <property type="component" value="Unassembled WGS sequence"/>
</dbReference>
<feature type="compositionally biased region" description="Polar residues" evidence="7">
    <location>
        <begin position="763"/>
        <end position="773"/>
    </location>
</feature>
<feature type="domain" description="BRCT" evidence="9">
    <location>
        <begin position="832"/>
        <end position="932"/>
    </location>
</feature>
<dbReference type="Gene3D" id="3.40.50.10190">
    <property type="entry name" value="BRCT domain"/>
    <property type="match status" value="4"/>
</dbReference>
<evidence type="ECO:0000313" key="10">
    <source>
        <dbReference type="EMBL" id="KAK4546399.1"/>
    </source>
</evidence>
<dbReference type="PANTHER" id="PTHR13561">
    <property type="entry name" value="DNA REPLICATION REGULATOR DPB11-RELATED"/>
    <property type="match status" value="1"/>
</dbReference>
<keyword evidence="8" id="KW-0472">Membrane</keyword>
<dbReference type="InterPro" id="IPR017972">
    <property type="entry name" value="Cyt_P450_CS"/>
</dbReference>
<feature type="domain" description="BRCT" evidence="9">
    <location>
        <begin position="532"/>
        <end position="605"/>
    </location>
</feature>
<dbReference type="GO" id="GO:0007095">
    <property type="term" value="P:mitotic G2 DNA damage checkpoint signaling"/>
    <property type="evidence" value="ECO:0007669"/>
    <property type="project" value="TreeGrafter"/>
</dbReference>
<feature type="compositionally biased region" description="Polar residues" evidence="7">
    <location>
        <begin position="1128"/>
        <end position="1150"/>
    </location>
</feature>
<feature type="region of interest" description="Disordered" evidence="7">
    <location>
        <begin position="1039"/>
        <end position="1361"/>
    </location>
</feature>
<dbReference type="GO" id="GO:0033314">
    <property type="term" value="P:mitotic DNA replication checkpoint signaling"/>
    <property type="evidence" value="ECO:0007669"/>
    <property type="project" value="TreeGrafter"/>
</dbReference>
<dbReference type="SMART" id="SM00292">
    <property type="entry name" value="BRCT"/>
    <property type="match status" value="4"/>
</dbReference>
<dbReference type="InterPro" id="IPR002403">
    <property type="entry name" value="Cyt_P450_E_grp-IV"/>
</dbReference>
<comment type="cofactor">
    <cofactor evidence="1 6">
        <name>heme</name>
        <dbReference type="ChEBI" id="CHEBI:30413"/>
    </cofactor>
</comment>
<feature type="compositionally biased region" description="Basic and acidic residues" evidence="7">
    <location>
        <begin position="1309"/>
        <end position="1329"/>
    </location>
</feature>
<gene>
    <name evidence="10" type="ORF">LTR36_002076</name>
</gene>
<dbReference type="InterPro" id="IPR036420">
    <property type="entry name" value="BRCT_dom_sf"/>
</dbReference>
<dbReference type="InterPro" id="IPR001128">
    <property type="entry name" value="Cyt_P450"/>
</dbReference>
<feature type="compositionally biased region" description="Polar residues" evidence="7">
    <location>
        <begin position="1288"/>
        <end position="1303"/>
    </location>
</feature>
<organism evidence="10 11">
    <name type="scientific">Oleoguttula mirabilis</name>
    <dbReference type="NCBI Taxonomy" id="1507867"/>
    <lineage>
        <taxon>Eukaryota</taxon>
        <taxon>Fungi</taxon>
        <taxon>Dikarya</taxon>
        <taxon>Ascomycota</taxon>
        <taxon>Pezizomycotina</taxon>
        <taxon>Dothideomycetes</taxon>
        <taxon>Dothideomycetidae</taxon>
        <taxon>Mycosphaerellales</taxon>
        <taxon>Teratosphaeriaceae</taxon>
        <taxon>Oleoguttula</taxon>
    </lineage>
</organism>
<dbReference type="CDD" id="cd17731">
    <property type="entry name" value="BRCT_TopBP1_rpt2_like"/>
    <property type="match status" value="1"/>
</dbReference>
<keyword evidence="8" id="KW-1133">Transmembrane helix</keyword>
<dbReference type="PRINTS" id="PR00385">
    <property type="entry name" value="P450"/>
</dbReference>
<dbReference type="SUPFAM" id="SSF52113">
    <property type="entry name" value="BRCT domain"/>
    <property type="match status" value="4"/>
</dbReference>
<evidence type="ECO:0000256" key="7">
    <source>
        <dbReference type="SAM" id="MobiDB-lite"/>
    </source>
</evidence>
<dbReference type="InterPro" id="IPR036396">
    <property type="entry name" value="Cyt_P450_sf"/>
</dbReference>
<dbReference type="Pfam" id="PF00533">
    <property type="entry name" value="BRCT"/>
    <property type="match status" value="1"/>
</dbReference>
<keyword evidence="8" id="KW-0812">Transmembrane</keyword>
<keyword evidence="5 6" id="KW-0408">Iron</keyword>
<sequence length="1361" mass="151429">MLGLSPPTYVALLAALSFIIYKALIYPIFLSPLSQIPAANPLASFTGGWILWKRFWECDSLAVHRAHLAKGDFVRLSPYEVSVNCVEGGVREIYRFDKHLWYSVFENYGIRTMFGTLRKKQHAPTRRQISKIYTKDEVLGRPVFDEVCSEIIYTRWIGLLHDSSKRGEPVDVYELDLAITFDLAAAYIYGLPNVSNFIQDKAERRHWQDNYKVLKHHMFYTQEMHTTTTQTLPSWNIDPTPKELDRAVEAVEEKGAQLAERVEKRQRDGLATDDEGILYHQLRATSKSDDPDGEYERKKRASEMIDHCFAGHGTASIVLTYMFHHLSIYPIYQQRLRDELRTLADAERPLQREVDALPLLEAIILETLRLYPSPPAGQPRITPEGGCTLGPYENIPGGIRVSAQAYSLRRNEEVYPDPERWWPERWLPFFGNKAQEDAAVDGPAAAEDEARRAEMQRWYLGFGQGSRACPGKDYGMLGIKAVMAATYSKFTSELAANDDMRQMDGNSEDASERRRAASSEQHTSYMALQVVNDQLPLQGVVLCCTSLTPDVRTKLADTVTQMGAVFKLDLTCDVTHLIVGSITTPKYRYVAKARPDIRVLDDGWVEAVRQTWMEGGEVDVEEMEKMHRLPTFAGLKICITGFDDMDQRSQISFTAKRNGAEYHPDLTKAVTHLVAAAPQGNKYTHAKAWGINIVSMKWLDDSIQRGLALEEALYDPALPVEEQGLGAFRTEPNLRTSLGKRTRESESQGTEEAGKRKLRRTASTRLHSQSQDMWQGIAAREAGVETPETDAWKDESQIGSREQSLLQPGQASNAKVQVCDSGVFDLAETDTAPEGLFSGRYILIRGFPREKASRLQQFLEPNGARVVHSATELEDASCNLFFKSRHLLVPHALSNGPLELPEVAAGTQFVTEWWVERCIHYKRYFEPEHDALSRPLWHANIRDFAGVTICTTGFPGVDFRQIAEAVKLLGASYEEKLMPHVSVLISGSDTVRKEKAYYSAKHSITVVSADWLWECLKLKRRVAYDDFKIKLPAFDSKEFVREPSTSSPAPSDMLQSRSSRIDTVKDDSAPKRLTNTRLKRATPSLSLHATKPAPTPVPRRPGPFVHEDDDETPASDIDHVPEAAPSPRRSQVLQELSPNLSSRKASQEASAGSEKPEALHEVKPAVAADDLSPKPAVAADRLSPMPVTAPHSPKSPRRSPSKSMGQPPAVRPQEELTANLAALLQQQIASRPDSTGSDLPQKRKNRPLGRSLSGIGNRSASASAHSDHTGGSPVLPSEVSDSAPDGFSFSSRETPLPPSTQLGYGTADGEAHTLAMEKRMKVKVHDEGGGKPVASTGTVRDSMDGDAGVGNRVRGRHRTKT</sequence>
<dbReference type="PROSITE" id="PS00086">
    <property type="entry name" value="CYTOCHROME_P450"/>
    <property type="match status" value="1"/>
</dbReference>
<feature type="transmembrane region" description="Helical" evidence="8">
    <location>
        <begin position="9"/>
        <end position="29"/>
    </location>
</feature>
<evidence type="ECO:0000256" key="6">
    <source>
        <dbReference type="PIRSR" id="PIRSR602403-1"/>
    </source>
</evidence>
<feature type="region of interest" description="Disordered" evidence="7">
    <location>
        <begin position="498"/>
        <end position="518"/>
    </location>
</feature>
<evidence type="ECO:0000256" key="5">
    <source>
        <dbReference type="ARBA" id="ARBA00023004"/>
    </source>
</evidence>
<feature type="domain" description="BRCT" evidence="9">
    <location>
        <begin position="939"/>
        <end position="1029"/>
    </location>
</feature>
<feature type="binding site" description="axial binding residue" evidence="6">
    <location>
        <position position="469"/>
    </location>
    <ligand>
        <name>heme</name>
        <dbReference type="ChEBI" id="CHEBI:30413"/>
    </ligand>
    <ligandPart>
        <name>Fe</name>
        <dbReference type="ChEBI" id="CHEBI:18248"/>
    </ligandPart>
</feature>
<dbReference type="Gene3D" id="1.10.630.10">
    <property type="entry name" value="Cytochrome P450"/>
    <property type="match status" value="1"/>
</dbReference>
<feature type="compositionally biased region" description="Basic and acidic residues" evidence="7">
    <location>
        <begin position="1059"/>
        <end position="1070"/>
    </location>
</feature>
<dbReference type="CDD" id="cd18433">
    <property type="entry name" value="BRCT_Rad4_rpt3"/>
    <property type="match status" value="1"/>
</dbReference>
<dbReference type="Pfam" id="PF12738">
    <property type="entry name" value="PTCB-BRCT"/>
    <property type="match status" value="2"/>
</dbReference>
<comment type="similarity">
    <text evidence="2">Belongs to the cytochrome P450 family.</text>
</comment>